<evidence type="ECO:0000313" key="3">
    <source>
        <dbReference type="Proteomes" id="UP000789901"/>
    </source>
</evidence>
<evidence type="ECO:0000313" key="2">
    <source>
        <dbReference type="EMBL" id="CAG8846665.1"/>
    </source>
</evidence>
<dbReference type="EMBL" id="CAJVQB010084440">
    <property type="protein sequence ID" value="CAG8846665.1"/>
    <property type="molecule type" value="Genomic_DNA"/>
</dbReference>
<sequence>EFVELCSKELEDMCSTGSVKSHQIRLTLTITVDDIDFDPQGGLLRIKGCNIAENKY</sequence>
<dbReference type="Gene3D" id="2.30.30.870">
    <property type="entry name" value="Pelota, domain A"/>
    <property type="match status" value="1"/>
</dbReference>
<organism evidence="2 3">
    <name type="scientific">Gigaspora margarita</name>
    <dbReference type="NCBI Taxonomy" id="4874"/>
    <lineage>
        <taxon>Eukaryota</taxon>
        <taxon>Fungi</taxon>
        <taxon>Fungi incertae sedis</taxon>
        <taxon>Mucoromycota</taxon>
        <taxon>Glomeromycotina</taxon>
        <taxon>Glomeromycetes</taxon>
        <taxon>Diversisporales</taxon>
        <taxon>Gigasporaceae</taxon>
        <taxon>Gigaspora</taxon>
    </lineage>
</organism>
<accession>A0ABN7X3Z6</accession>
<comment type="caution">
    <text evidence="2">The sequence shown here is derived from an EMBL/GenBank/DDBJ whole genome shotgun (WGS) entry which is preliminary data.</text>
</comment>
<gene>
    <name evidence="2" type="ORF">GMARGA_LOCUS38271</name>
</gene>
<reference evidence="2 3" key="1">
    <citation type="submission" date="2021-06" db="EMBL/GenBank/DDBJ databases">
        <authorList>
            <person name="Kallberg Y."/>
            <person name="Tangrot J."/>
            <person name="Rosling A."/>
        </authorList>
    </citation>
    <scope>NUCLEOTIDE SEQUENCE [LARGE SCALE GENOMIC DNA]</scope>
    <source>
        <strain evidence="2 3">120-4 pot B 10/14</strain>
    </source>
</reference>
<dbReference type="Pfam" id="PF26356">
    <property type="entry name" value="Pelota_N"/>
    <property type="match status" value="1"/>
</dbReference>
<dbReference type="Proteomes" id="UP000789901">
    <property type="component" value="Unassembled WGS sequence"/>
</dbReference>
<feature type="domain" description="Pelota N-terminal" evidence="1">
    <location>
        <begin position="10"/>
        <end position="56"/>
    </location>
</feature>
<feature type="non-terminal residue" evidence="2">
    <location>
        <position position="56"/>
    </location>
</feature>
<name>A0ABN7X3Z6_GIGMA</name>
<dbReference type="InterPro" id="IPR038069">
    <property type="entry name" value="Pelota/DOM34_N"/>
</dbReference>
<dbReference type="InterPro" id="IPR058547">
    <property type="entry name" value="Pelota_N"/>
</dbReference>
<dbReference type="SUPFAM" id="SSF159065">
    <property type="entry name" value="Dom34/Pelota N-terminal domain-like"/>
    <property type="match status" value="1"/>
</dbReference>
<keyword evidence="3" id="KW-1185">Reference proteome</keyword>
<feature type="non-terminal residue" evidence="2">
    <location>
        <position position="1"/>
    </location>
</feature>
<protein>
    <submittedName>
        <fullName evidence="2">26636_t:CDS:1</fullName>
    </submittedName>
</protein>
<proteinExistence type="predicted"/>
<evidence type="ECO:0000259" key="1">
    <source>
        <dbReference type="Pfam" id="PF26356"/>
    </source>
</evidence>